<evidence type="ECO:0000313" key="2">
    <source>
        <dbReference type="RefSeq" id="XP_029658120.1"/>
    </source>
</evidence>
<dbReference type="InterPro" id="IPR001715">
    <property type="entry name" value="CH_dom"/>
</dbReference>
<dbReference type="PROSITE" id="PS50021">
    <property type="entry name" value="CH"/>
    <property type="match status" value="1"/>
</dbReference>
<proteinExistence type="predicted"/>
<gene>
    <name evidence="2" type="primary">LOC115232405</name>
</gene>
<dbReference type="GO" id="GO:0008017">
    <property type="term" value="F:microtubule binding"/>
    <property type="evidence" value="ECO:0007669"/>
    <property type="project" value="TreeGrafter"/>
</dbReference>
<dbReference type="PANTHER" id="PTHR12509">
    <property type="entry name" value="SPERMATOGENESIS-ASSOCIATED 4-RELATED"/>
    <property type="match status" value="1"/>
</dbReference>
<name>A0A6P7U6V8_9MOLL</name>
<organism evidence="1 2">
    <name type="scientific">Octopus sinensis</name>
    <name type="common">East Asian common octopus</name>
    <dbReference type="NCBI Taxonomy" id="2607531"/>
    <lineage>
        <taxon>Eukaryota</taxon>
        <taxon>Metazoa</taxon>
        <taxon>Spiralia</taxon>
        <taxon>Lophotrochozoa</taxon>
        <taxon>Mollusca</taxon>
        <taxon>Cephalopoda</taxon>
        <taxon>Coleoidea</taxon>
        <taxon>Octopodiformes</taxon>
        <taxon>Octopoda</taxon>
        <taxon>Incirrata</taxon>
        <taxon>Octopodidae</taxon>
        <taxon>Octopus</taxon>
    </lineage>
</organism>
<dbReference type="Proteomes" id="UP000515154">
    <property type="component" value="Linkage group LG2"/>
</dbReference>
<dbReference type="PANTHER" id="PTHR12509:SF9">
    <property type="entry name" value="SPERM FLAGELLAR PROTEIN 1 ISOFORM X1"/>
    <property type="match status" value="1"/>
</dbReference>
<keyword evidence="1" id="KW-1185">Reference proteome</keyword>
<dbReference type="FunFam" id="1.10.418.10:FF:000059">
    <property type="entry name" value="RIKEN cDNA 6430531B16 gene"/>
    <property type="match status" value="1"/>
</dbReference>
<dbReference type="GO" id="GO:0005930">
    <property type="term" value="C:axoneme"/>
    <property type="evidence" value="ECO:0007669"/>
    <property type="project" value="TreeGrafter"/>
</dbReference>
<dbReference type="Pfam" id="PF06294">
    <property type="entry name" value="CH_2"/>
    <property type="match status" value="1"/>
</dbReference>
<dbReference type="SUPFAM" id="SSF47576">
    <property type="entry name" value="Calponin-homology domain, CH-domain"/>
    <property type="match status" value="1"/>
</dbReference>
<dbReference type="InterPro" id="IPR052111">
    <property type="entry name" value="Spermatogenesis_Ciliary_MAP"/>
</dbReference>
<dbReference type="InterPro" id="IPR010441">
    <property type="entry name" value="CH_2"/>
</dbReference>
<dbReference type="RefSeq" id="XP_029658120.1">
    <property type="nucleotide sequence ID" value="XM_029802260.2"/>
</dbReference>
<dbReference type="Gene3D" id="1.10.418.10">
    <property type="entry name" value="Calponin-like domain"/>
    <property type="match status" value="1"/>
</dbReference>
<protein>
    <submittedName>
        <fullName evidence="2">Sperm flagellar protein 1-like isoform X1</fullName>
    </submittedName>
</protein>
<accession>A0A6P7U6V8</accession>
<evidence type="ECO:0000313" key="1">
    <source>
        <dbReference type="Proteomes" id="UP000515154"/>
    </source>
</evidence>
<dbReference type="InterPro" id="IPR036872">
    <property type="entry name" value="CH_dom_sf"/>
</dbReference>
<dbReference type="GO" id="GO:0051493">
    <property type="term" value="P:regulation of cytoskeleton organization"/>
    <property type="evidence" value="ECO:0007669"/>
    <property type="project" value="TreeGrafter"/>
</dbReference>
<reference evidence="2" key="1">
    <citation type="submission" date="2025-08" db="UniProtKB">
        <authorList>
            <consortium name="RefSeq"/>
        </authorList>
    </citation>
    <scope>IDENTIFICATION</scope>
</reference>
<dbReference type="KEGG" id="osn:115232405"/>
<dbReference type="AlphaFoldDB" id="A0A6P7U6V8"/>
<sequence>MELEDAVLEDIYSWVDQHRLSRPKRNIARDFCDGVLIAEIIHQHQPKLVELHNYTPVNATKQKMENLYLLNRRVFSKMKFELSDEVICAVAYCKPYAIEKVLLFLRSRLETFNNKEWAHTSYLKFNLDQKTVPLLDPPEQEFQNQLPQNCDQPEADQSTCEPFLYRRNKKTVKSQAIQKPFAFKNDPISISQLEGKHKESLAKDETIKILQEKIQRLEYLNHLKDLKINDLQKRLSEI</sequence>